<protein>
    <submittedName>
        <fullName evidence="1">Uncharacterized protein</fullName>
    </submittedName>
</protein>
<accession>A0A819DDU0</accession>
<dbReference type="AlphaFoldDB" id="A0A819DDU0"/>
<proteinExistence type="predicted"/>
<evidence type="ECO:0000313" key="2">
    <source>
        <dbReference type="Proteomes" id="UP000663823"/>
    </source>
</evidence>
<dbReference type="Proteomes" id="UP000663823">
    <property type="component" value="Unassembled WGS sequence"/>
</dbReference>
<dbReference type="EMBL" id="CAJOAX010003107">
    <property type="protein sequence ID" value="CAF3836586.1"/>
    <property type="molecule type" value="Genomic_DNA"/>
</dbReference>
<organism evidence="1 2">
    <name type="scientific">Rotaria sordida</name>
    <dbReference type="NCBI Taxonomy" id="392033"/>
    <lineage>
        <taxon>Eukaryota</taxon>
        <taxon>Metazoa</taxon>
        <taxon>Spiralia</taxon>
        <taxon>Gnathifera</taxon>
        <taxon>Rotifera</taxon>
        <taxon>Eurotatoria</taxon>
        <taxon>Bdelloidea</taxon>
        <taxon>Philodinida</taxon>
        <taxon>Philodinidae</taxon>
        <taxon>Rotaria</taxon>
    </lineage>
</organism>
<name>A0A819DDU0_9BILA</name>
<comment type="caution">
    <text evidence="1">The sequence shown here is derived from an EMBL/GenBank/DDBJ whole genome shotgun (WGS) entry which is preliminary data.</text>
</comment>
<gene>
    <name evidence="1" type="ORF">OTI717_LOCUS20318</name>
</gene>
<evidence type="ECO:0000313" key="1">
    <source>
        <dbReference type="EMBL" id="CAF3836586.1"/>
    </source>
</evidence>
<sequence>MFLSLLAEYFIRFDNDQSYKSSDFDIPASKVKKVKEAKSSRKSILTSDRLRDKCLKGTCIRCNSFCSSTLFTIMHITYTTKKKVPVRQYIRAFELGLDRLRDSACAVRKDAITLIIYMVLNNPYLVMDSTRIQFEESLIRSLNKSICKAITQAFVKIYFDVVPTVSSPHISLHQVRAIIRALKGGMFSEELCFEEIFKQLIEGKKIATEPVTKALWKFYKAPSNDNTDVIADKILSFIIENGIKPKQFHLSKPHRLFEILANIIISTFHDVFSSTMDTNDGIGAKLGGLFKIATSSRSQPLSIESMYSQNAGNDNNQYQLSQHHFQTNANSALIFFLEIAAITTINASQFNITQSSINPDEQNQAAAITTTNASQFNITESSINPD</sequence>
<reference evidence="1" key="1">
    <citation type="submission" date="2021-02" db="EMBL/GenBank/DDBJ databases">
        <authorList>
            <person name="Nowell W R."/>
        </authorList>
    </citation>
    <scope>NUCLEOTIDE SEQUENCE</scope>
</reference>